<accession>A0ABS0TJB9</accession>
<dbReference type="EMBL" id="JAEHNY010000014">
    <property type="protein sequence ID" value="MBI6121160.1"/>
    <property type="molecule type" value="Genomic_DNA"/>
</dbReference>
<organism evidence="1 2">
    <name type="scientific">Salegentibacter maritimus</name>
    <dbReference type="NCBI Taxonomy" id="2794347"/>
    <lineage>
        <taxon>Bacteria</taxon>
        <taxon>Pseudomonadati</taxon>
        <taxon>Bacteroidota</taxon>
        <taxon>Flavobacteriia</taxon>
        <taxon>Flavobacteriales</taxon>
        <taxon>Flavobacteriaceae</taxon>
        <taxon>Salegentibacter</taxon>
    </lineage>
</organism>
<evidence type="ECO:0000313" key="1">
    <source>
        <dbReference type="EMBL" id="MBI6121160.1"/>
    </source>
</evidence>
<name>A0ABS0TJB9_9FLAO</name>
<dbReference type="Proteomes" id="UP000635665">
    <property type="component" value="Unassembled WGS sequence"/>
</dbReference>
<proteinExistence type="predicted"/>
<dbReference type="RefSeq" id="WP_198639314.1">
    <property type="nucleotide sequence ID" value="NZ_JAEHNY010000014.1"/>
</dbReference>
<sequence>MKNRQSIIVSLFVLLISFNSIKSGIMISFYMVDTKNFVELFCVNKEKPELQCNGKCELSKLAEGDTSKEKPGYLDILQKEIILFYASAYNTIPKNIVQNSLVNDAYLNNYYFLFVPDFIDPPIV</sequence>
<reference evidence="1 2" key="1">
    <citation type="submission" date="2020-12" db="EMBL/GenBank/DDBJ databases">
        <title>Salegentibacter orientalis sp. nov., isolated from costal sediment.</title>
        <authorList>
            <person name="Lian F.-B."/>
        </authorList>
    </citation>
    <scope>NUCLEOTIDE SEQUENCE [LARGE SCALE GENOMIC DNA]</scope>
    <source>
        <strain evidence="1 2">F60176</strain>
    </source>
</reference>
<keyword evidence="2" id="KW-1185">Reference proteome</keyword>
<comment type="caution">
    <text evidence="1">The sequence shown here is derived from an EMBL/GenBank/DDBJ whole genome shotgun (WGS) entry which is preliminary data.</text>
</comment>
<evidence type="ECO:0000313" key="2">
    <source>
        <dbReference type="Proteomes" id="UP000635665"/>
    </source>
</evidence>
<gene>
    <name evidence="1" type="ORF">I6U50_14130</name>
</gene>
<protein>
    <submittedName>
        <fullName evidence="1">Uncharacterized protein</fullName>
    </submittedName>
</protein>